<dbReference type="EMBL" id="FNKY01000001">
    <property type="protein sequence ID" value="SDQ57374.1"/>
    <property type="molecule type" value="Genomic_DNA"/>
</dbReference>
<gene>
    <name evidence="1" type="ORF">SAMN05216402_1380</name>
</gene>
<dbReference type="Proteomes" id="UP000183471">
    <property type="component" value="Unassembled WGS sequence"/>
</dbReference>
<proteinExistence type="predicted"/>
<name>A0ABY0TBD1_9PROT</name>
<evidence type="ECO:0000313" key="2">
    <source>
        <dbReference type="Proteomes" id="UP000183471"/>
    </source>
</evidence>
<evidence type="ECO:0000313" key="1">
    <source>
        <dbReference type="EMBL" id="SDQ57374.1"/>
    </source>
</evidence>
<organism evidence="1 2">
    <name type="scientific">Nitrosospira multiformis</name>
    <dbReference type="NCBI Taxonomy" id="1231"/>
    <lineage>
        <taxon>Bacteria</taxon>
        <taxon>Pseudomonadati</taxon>
        <taxon>Pseudomonadota</taxon>
        <taxon>Betaproteobacteria</taxon>
        <taxon>Nitrosomonadales</taxon>
        <taxon>Nitrosomonadaceae</taxon>
        <taxon>Nitrosospira</taxon>
    </lineage>
</organism>
<comment type="caution">
    <text evidence="1">The sequence shown here is derived from an EMBL/GenBank/DDBJ whole genome shotgun (WGS) entry which is preliminary data.</text>
</comment>
<accession>A0ABY0TBD1</accession>
<sequence>MQLFQVRQRGKWSFFTRCIPATGRDDRAFTLSMTRRNRQTQDYFILNQRQNIHVGSRQNNINRFVFIDTGKFAFITCQQ</sequence>
<reference evidence="1 2" key="1">
    <citation type="submission" date="2016-10" db="EMBL/GenBank/DDBJ databases">
        <authorList>
            <person name="Varghese N."/>
            <person name="Submissions S."/>
        </authorList>
    </citation>
    <scope>NUCLEOTIDE SEQUENCE [LARGE SCALE GENOMIC DNA]</scope>
    <source>
        <strain evidence="1 2">Nl1</strain>
    </source>
</reference>
<keyword evidence="2" id="KW-1185">Reference proteome</keyword>
<protein>
    <submittedName>
        <fullName evidence="1">Uncharacterized protein</fullName>
    </submittedName>
</protein>